<proteinExistence type="predicted"/>
<dbReference type="Gene3D" id="1.10.510.10">
    <property type="entry name" value="Transferase(Phosphotransferase) domain 1"/>
    <property type="match status" value="1"/>
</dbReference>
<dbReference type="Proteomes" id="UP000759131">
    <property type="component" value="Unassembled WGS sequence"/>
</dbReference>
<gene>
    <name evidence="7" type="ORF">OSB1V03_LOCUS13476</name>
</gene>
<dbReference type="InterPro" id="IPR017441">
    <property type="entry name" value="Protein_kinase_ATP_BS"/>
</dbReference>
<dbReference type="GO" id="GO:0005737">
    <property type="term" value="C:cytoplasm"/>
    <property type="evidence" value="ECO:0007669"/>
    <property type="project" value="TreeGrafter"/>
</dbReference>
<dbReference type="GO" id="GO:0005634">
    <property type="term" value="C:nucleus"/>
    <property type="evidence" value="ECO:0007669"/>
    <property type="project" value="TreeGrafter"/>
</dbReference>
<dbReference type="InterPro" id="IPR011009">
    <property type="entry name" value="Kinase-like_dom_sf"/>
</dbReference>
<reference evidence="7" key="1">
    <citation type="submission" date="2020-11" db="EMBL/GenBank/DDBJ databases">
        <authorList>
            <person name="Tran Van P."/>
        </authorList>
    </citation>
    <scope>NUCLEOTIDE SEQUENCE</scope>
</reference>
<dbReference type="EMBL" id="OC866659">
    <property type="protein sequence ID" value="CAD7633077.1"/>
    <property type="molecule type" value="Genomic_DNA"/>
</dbReference>
<organism evidence="7">
    <name type="scientific">Medioppia subpectinata</name>
    <dbReference type="NCBI Taxonomy" id="1979941"/>
    <lineage>
        <taxon>Eukaryota</taxon>
        <taxon>Metazoa</taxon>
        <taxon>Ecdysozoa</taxon>
        <taxon>Arthropoda</taxon>
        <taxon>Chelicerata</taxon>
        <taxon>Arachnida</taxon>
        <taxon>Acari</taxon>
        <taxon>Acariformes</taxon>
        <taxon>Sarcoptiformes</taxon>
        <taxon>Oribatida</taxon>
        <taxon>Brachypylina</taxon>
        <taxon>Oppioidea</taxon>
        <taxon>Oppiidae</taxon>
        <taxon>Medioppia</taxon>
    </lineage>
</organism>
<dbReference type="PANTHER" id="PTHR11042:SF91">
    <property type="entry name" value="EUKARYOTIC TRANSLATION INITIATION FACTOR 2-ALPHA KINASE"/>
    <property type="match status" value="1"/>
</dbReference>
<protein>
    <recommendedName>
        <fullName evidence="6">Protein kinase domain-containing protein</fullName>
    </recommendedName>
</protein>
<keyword evidence="8" id="KW-1185">Reference proteome</keyword>
<keyword evidence="3" id="KW-0418">Kinase</keyword>
<dbReference type="PROSITE" id="PS50011">
    <property type="entry name" value="PROTEIN_KINASE_DOM"/>
    <property type="match status" value="1"/>
</dbReference>
<feature type="binding site" evidence="5">
    <location>
        <position position="348"/>
    </location>
    <ligand>
        <name>ATP</name>
        <dbReference type="ChEBI" id="CHEBI:30616"/>
    </ligand>
</feature>
<feature type="non-terminal residue" evidence="7">
    <location>
        <position position="1"/>
    </location>
</feature>
<dbReference type="Pfam" id="PF00069">
    <property type="entry name" value="Pkinase"/>
    <property type="match status" value="1"/>
</dbReference>
<keyword evidence="1" id="KW-0808">Transferase</keyword>
<dbReference type="PROSITE" id="PS00107">
    <property type="entry name" value="PROTEIN_KINASE_ATP"/>
    <property type="match status" value="2"/>
</dbReference>
<dbReference type="GO" id="GO:0005524">
    <property type="term" value="F:ATP binding"/>
    <property type="evidence" value="ECO:0007669"/>
    <property type="project" value="UniProtKB-UniRule"/>
</dbReference>
<feature type="binding site" evidence="5">
    <location>
        <position position="53"/>
    </location>
    <ligand>
        <name>ATP</name>
        <dbReference type="ChEBI" id="CHEBI:30616"/>
    </ligand>
</feature>
<evidence type="ECO:0000256" key="2">
    <source>
        <dbReference type="ARBA" id="ARBA00022741"/>
    </source>
</evidence>
<evidence type="ECO:0000256" key="1">
    <source>
        <dbReference type="ARBA" id="ARBA00022679"/>
    </source>
</evidence>
<dbReference type="InterPro" id="IPR000719">
    <property type="entry name" value="Prot_kinase_dom"/>
</dbReference>
<dbReference type="InterPro" id="IPR050339">
    <property type="entry name" value="CC_SR_Kinase"/>
</dbReference>
<accession>A0A7R9L380</accession>
<dbReference type="PANTHER" id="PTHR11042">
    <property type="entry name" value="EUKARYOTIC TRANSLATION INITIATION FACTOR 2-ALPHA KINASE EIF2-ALPHA KINASE -RELATED"/>
    <property type="match status" value="1"/>
</dbReference>
<sequence length="461" mass="53263">MSTQSTMFNDMKLDVGKFDNEFADEVGPIGGGGFGIVTKARHRSEQIDYAIKKIKISDSEQLKKRFRERDMWLKLDSDYFVKYRNSWLEMCDDRTEAQFSQYKQFNIHDEETVAADELDNSGDPNEVKLQPRQYAILHLQMELCWFTLREAMEMCGQYLGIAGNPNQPLPPIGYFIASEMLLEILTSINYLHEYVHEGKPYPILHRDINPNNILIKAGSDGRFIKVSDFGCAVEHVLMKSTHSANVGTIRYMAPEINQGRYDTKADVYSIGVTVQEMFNLDINSKVELTGRYRKLSELSVKSIDGMRHRRPTCADWLAVKNDQCLGAGGFGVVIKGRNKIDEKDYAIKMIFILDDDENSLRTEILAKIREIKIWAKLSSDRYVQYRSAWLEGPDDECRNRFVNHWYDHKTGSGSFDKTQVEFMRSLYLQAKHYRVLNIQMDLCQTSLTKVLADTRSHFDRP</sequence>
<keyword evidence="4 5" id="KW-0067">ATP-binding</keyword>
<dbReference type="Gene3D" id="3.30.200.20">
    <property type="entry name" value="Phosphorylase Kinase, domain 1"/>
    <property type="match status" value="2"/>
</dbReference>
<evidence type="ECO:0000259" key="6">
    <source>
        <dbReference type="PROSITE" id="PS50011"/>
    </source>
</evidence>
<evidence type="ECO:0000256" key="5">
    <source>
        <dbReference type="PROSITE-ProRule" id="PRU10141"/>
    </source>
</evidence>
<dbReference type="SUPFAM" id="SSF56112">
    <property type="entry name" value="Protein kinase-like (PK-like)"/>
    <property type="match status" value="2"/>
</dbReference>
<evidence type="ECO:0000256" key="3">
    <source>
        <dbReference type="ARBA" id="ARBA00022777"/>
    </source>
</evidence>
<name>A0A7R9L380_9ACAR</name>
<evidence type="ECO:0000313" key="8">
    <source>
        <dbReference type="Proteomes" id="UP000759131"/>
    </source>
</evidence>
<dbReference type="GO" id="GO:0004694">
    <property type="term" value="F:eukaryotic translation initiation factor 2alpha kinase activity"/>
    <property type="evidence" value="ECO:0007669"/>
    <property type="project" value="TreeGrafter"/>
</dbReference>
<feature type="domain" description="Protein kinase" evidence="6">
    <location>
        <begin position="23"/>
        <end position="390"/>
    </location>
</feature>
<dbReference type="OrthoDB" id="1405469at2759"/>
<dbReference type="EMBL" id="CAJPIZ010012084">
    <property type="protein sequence ID" value="CAG2113507.1"/>
    <property type="molecule type" value="Genomic_DNA"/>
</dbReference>
<dbReference type="AlphaFoldDB" id="A0A7R9L380"/>
<evidence type="ECO:0000313" key="7">
    <source>
        <dbReference type="EMBL" id="CAD7633077.1"/>
    </source>
</evidence>
<keyword evidence="2 5" id="KW-0547">Nucleotide-binding</keyword>
<evidence type="ECO:0000256" key="4">
    <source>
        <dbReference type="ARBA" id="ARBA00022840"/>
    </source>
</evidence>